<organism evidence="1 2">
    <name type="scientific">Roseospirillum parvum</name>
    <dbReference type="NCBI Taxonomy" id="83401"/>
    <lineage>
        <taxon>Bacteria</taxon>
        <taxon>Pseudomonadati</taxon>
        <taxon>Pseudomonadota</taxon>
        <taxon>Alphaproteobacteria</taxon>
        <taxon>Rhodospirillales</taxon>
        <taxon>Rhodospirillaceae</taxon>
        <taxon>Roseospirillum</taxon>
    </lineage>
</organism>
<sequence>MKGFSVDELANRQRLANFWRGVIAAGPSLEQTAEAMRQNRAYAADDDGQATREADNHLAGLIEQHVGPDGGFDREAFKAALSPDPAIPEALRQGINDLDRQAFTDFTIGQITELGIGQVLTRLGMKEGVVKGVVGKAPALFLFD</sequence>
<dbReference type="Proteomes" id="UP000217076">
    <property type="component" value="Unassembled WGS sequence"/>
</dbReference>
<dbReference type="EMBL" id="FNCV01000001">
    <property type="protein sequence ID" value="SDG51709.1"/>
    <property type="molecule type" value="Genomic_DNA"/>
</dbReference>
<reference evidence="2" key="1">
    <citation type="submission" date="2016-10" db="EMBL/GenBank/DDBJ databases">
        <authorList>
            <person name="Varghese N."/>
            <person name="Submissions S."/>
        </authorList>
    </citation>
    <scope>NUCLEOTIDE SEQUENCE [LARGE SCALE GENOMIC DNA]</scope>
    <source>
        <strain evidence="2">930I</strain>
    </source>
</reference>
<evidence type="ECO:0000313" key="1">
    <source>
        <dbReference type="EMBL" id="SDG51709.1"/>
    </source>
</evidence>
<dbReference type="OrthoDB" id="9812372at2"/>
<dbReference type="AlphaFoldDB" id="A0A1G7UX42"/>
<dbReference type="RefSeq" id="WP_092614706.1">
    <property type="nucleotide sequence ID" value="NZ_FNCV01000001.1"/>
</dbReference>
<accession>A0A1G7UX42</accession>
<protein>
    <submittedName>
        <fullName evidence="1">Uncharacterized protein</fullName>
    </submittedName>
</protein>
<gene>
    <name evidence="1" type="ORF">SAMN05421742_101451</name>
</gene>
<evidence type="ECO:0000313" key="2">
    <source>
        <dbReference type="Proteomes" id="UP000217076"/>
    </source>
</evidence>
<keyword evidence="2" id="KW-1185">Reference proteome</keyword>
<proteinExistence type="predicted"/>
<name>A0A1G7UX42_9PROT</name>